<feature type="domain" description="MATH" evidence="12">
    <location>
        <begin position="735"/>
        <end position="865"/>
    </location>
</feature>
<organism evidence="13 14">
    <name type="scientific">Branchiostoma lanceolatum</name>
    <name type="common">Common lancelet</name>
    <name type="synonym">Amphioxus lanceolatum</name>
    <dbReference type="NCBI Taxonomy" id="7740"/>
    <lineage>
        <taxon>Eukaryota</taxon>
        <taxon>Metazoa</taxon>
        <taxon>Chordata</taxon>
        <taxon>Cephalochordata</taxon>
        <taxon>Leptocardii</taxon>
        <taxon>Amphioxiformes</taxon>
        <taxon>Branchiostomatidae</taxon>
        <taxon>Branchiostoma</taxon>
    </lineage>
</organism>
<evidence type="ECO:0000313" key="13">
    <source>
        <dbReference type="EMBL" id="CAH1250620.1"/>
    </source>
</evidence>
<evidence type="ECO:0000259" key="11">
    <source>
        <dbReference type="PROSITE" id="PS50119"/>
    </source>
</evidence>
<dbReference type="SMART" id="SM00336">
    <property type="entry name" value="BBOX"/>
    <property type="match status" value="2"/>
</dbReference>
<dbReference type="Gene3D" id="3.30.40.10">
    <property type="entry name" value="Zinc/RING finger domain, C3HC4 (zinc finger)"/>
    <property type="match status" value="1"/>
</dbReference>
<keyword evidence="2" id="KW-0963">Cytoplasm</keyword>
<feature type="region of interest" description="Disordered" evidence="9">
    <location>
        <begin position="1"/>
        <end position="28"/>
    </location>
</feature>
<dbReference type="PANTHER" id="PTHR47022:SF1">
    <property type="entry name" value="BTB AND MATH DOMAIN-CONTAINING PROTEIN 36-RELATED"/>
    <property type="match status" value="1"/>
</dbReference>
<dbReference type="Pfam" id="PF13445">
    <property type="entry name" value="zf-RING_UBOX"/>
    <property type="match status" value="1"/>
</dbReference>
<dbReference type="InterPro" id="IPR002083">
    <property type="entry name" value="MATH/TRAF_dom"/>
</dbReference>
<dbReference type="CDD" id="cd16584">
    <property type="entry name" value="RING-HC_TRIM56_C-V"/>
    <property type="match status" value="1"/>
</dbReference>
<dbReference type="SUPFAM" id="SSF49599">
    <property type="entry name" value="TRAF domain-like"/>
    <property type="match status" value="3"/>
</dbReference>
<sequence>MPTSVRKMSKRKTSESTEGSNSERETKIDSTLSKISGDFLECTICLEPFKDPKVLPCLHTFCEDCLKKFIAQDKVKNKFQCPTCRTETVLPKGGVASFKNNFFVKTLSDTVQAQTSLVSKEDDNVQCNVCEEEVASRGCIPCEEFLCDECACAHHRAKRTRGHELIAVVELREQLITKTGSLKSKSLPFCPKHDDEKLKFYCETCKHPICRDCWVLQHKDHNYGYLADAVVSVRAEIRDKLKAAQLKMAEYRDKASTVVKKQAELDTRSKKAEDDIDAAAEEKIKQCVRSKQTELKEKLASITTARSKQLSATADSVENTLNCLSSTVDFSQKVVEHGSDFDVMNVYSDITAQLESLLDDPTPNIPHDVNYIMFDPKKERQEKRVNLGTIVDKEMLEEELEEEEESRAEATFRFTIENFSKITADQRSTSPATFIRNLPWIIEAWPEVDSDSQLPDNKTLAINLMCDAVSRGLWSCRALVELRLITQKIGVATVKEKGEKVFYQNGTGRIWGFPKFMPWHEVCNPQKGYIKDDKIILEAYVKADAPRGEMEPVLPNIINEEMQEENDSQAEATFRFTMKNFSKITRSEFSPPVFIQNLPWIISAGPEGDPDNQASNNKKLGVSLECDAFFFSLWSCRASYELRLIPQKEGVEILKQKLENVFYHESGAGGSPAFIVPWHEVCDPQKGYIKDDTVILEAYVKAKVPCGMKEVILGNIFSKEILEEVVEEEDESRAVATLRFTVENFSQVKYGQYSPATFIRNLPWKIVAGPEGNPDSQLPNDKSLGVYLNCDAGFESNSFWSCRASVEFRLIPQKNGVRIHSIELENVFYPSMNKWGCEKFMPLHEVCDPQKGYIKDDKIILEAYVKADTPRIFV</sequence>
<dbReference type="SMART" id="SM00061">
    <property type="entry name" value="MATH"/>
    <property type="match status" value="3"/>
</dbReference>
<evidence type="ECO:0000259" key="12">
    <source>
        <dbReference type="PROSITE" id="PS50144"/>
    </source>
</evidence>
<evidence type="ECO:0000259" key="10">
    <source>
        <dbReference type="PROSITE" id="PS50089"/>
    </source>
</evidence>
<dbReference type="GO" id="GO:0008270">
    <property type="term" value="F:zinc ion binding"/>
    <property type="evidence" value="ECO:0007669"/>
    <property type="project" value="UniProtKB-KW"/>
</dbReference>
<dbReference type="PROSITE" id="PS50144">
    <property type="entry name" value="MATH"/>
    <property type="match status" value="3"/>
</dbReference>
<evidence type="ECO:0000256" key="1">
    <source>
        <dbReference type="ARBA" id="ARBA00004496"/>
    </source>
</evidence>
<dbReference type="PROSITE" id="PS50119">
    <property type="entry name" value="ZF_BBOX"/>
    <property type="match status" value="2"/>
</dbReference>
<dbReference type="GO" id="GO:0005737">
    <property type="term" value="C:cytoplasm"/>
    <property type="evidence" value="ECO:0007669"/>
    <property type="project" value="UniProtKB-SubCell"/>
</dbReference>
<protein>
    <submittedName>
        <fullName evidence="13">TRIM56 protein</fullName>
    </submittedName>
</protein>
<comment type="subcellular location">
    <subcellularLocation>
        <location evidence="1">Cytoplasm</location>
    </subcellularLocation>
</comment>
<feature type="coiled-coil region" evidence="8">
    <location>
        <begin position="234"/>
        <end position="282"/>
    </location>
</feature>
<keyword evidence="6" id="KW-0862">Zinc</keyword>
<dbReference type="SMART" id="SM00502">
    <property type="entry name" value="BBC"/>
    <property type="match status" value="1"/>
</dbReference>
<feature type="domain" description="RING-type" evidence="10">
    <location>
        <begin position="42"/>
        <end position="85"/>
    </location>
</feature>
<evidence type="ECO:0000256" key="7">
    <source>
        <dbReference type="PROSITE-ProRule" id="PRU00024"/>
    </source>
</evidence>
<dbReference type="Gene3D" id="3.30.160.60">
    <property type="entry name" value="Classic Zinc Finger"/>
    <property type="match status" value="1"/>
</dbReference>
<dbReference type="EMBL" id="OV696703">
    <property type="protein sequence ID" value="CAH1250620.1"/>
    <property type="molecule type" value="Genomic_DNA"/>
</dbReference>
<evidence type="ECO:0000256" key="3">
    <source>
        <dbReference type="ARBA" id="ARBA00022723"/>
    </source>
</evidence>
<evidence type="ECO:0000313" key="14">
    <source>
        <dbReference type="Proteomes" id="UP000838412"/>
    </source>
</evidence>
<evidence type="ECO:0000256" key="2">
    <source>
        <dbReference type="ARBA" id="ARBA00022490"/>
    </source>
</evidence>
<feature type="domain" description="B box-type" evidence="11">
    <location>
        <begin position="122"/>
        <end position="168"/>
    </location>
</feature>
<dbReference type="SUPFAM" id="SSF57850">
    <property type="entry name" value="RING/U-box"/>
    <property type="match status" value="1"/>
</dbReference>
<evidence type="ECO:0000256" key="9">
    <source>
        <dbReference type="SAM" id="MobiDB-lite"/>
    </source>
</evidence>
<dbReference type="Gene3D" id="2.60.210.10">
    <property type="entry name" value="Apoptosis, Tumor Necrosis Factor Receptor Associated Protein 2, Chain A"/>
    <property type="match status" value="3"/>
</dbReference>
<dbReference type="CDD" id="cd19757">
    <property type="entry name" value="Bbox1"/>
    <property type="match status" value="1"/>
</dbReference>
<dbReference type="SMART" id="SM00184">
    <property type="entry name" value="RING"/>
    <property type="match status" value="1"/>
</dbReference>
<dbReference type="FunFam" id="3.30.40.10:FF:000362">
    <property type="entry name" value="E3 ubiquitin-protein ligase TRIM56"/>
    <property type="match status" value="1"/>
</dbReference>
<evidence type="ECO:0000256" key="5">
    <source>
        <dbReference type="ARBA" id="ARBA00022786"/>
    </source>
</evidence>
<dbReference type="AlphaFoldDB" id="A0A8J9ZBW8"/>
<dbReference type="Pfam" id="PF22486">
    <property type="entry name" value="MATH_2"/>
    <property type="match status" value="3"/>
</dbReference>
<dbReference type="InterPro" id="IPR001841">
    <property type="entry name" value="Znf_RING"/>
</dbReference>
<keyword evidence="3" id="KW-0479">Metal-binding</keyword>
<keyword evidence="14" id="KW-1185">Reference proteome</keyword>
<dbReference type="InterPro" id="IPR000315">
    <property type="entry name" value="Znf_B-box"/>
</dbReference>
<evidence type="ECO:0000256" key="4">
    <source>
        <dbReference type="ARBA" id="ARBA00022771"/>
    </source>
</evidence>
<dbReference type="PROSITE" id="PS00518">
    <property type="entry name" value="ZF_RING_1"/>
    <property type="match status" value="1"/>
</dbReference>
<reference evidence="13" key="1">
    <citation type="submission" date="2022-01" db="EMBL/GenBank/DDBJ databases">
        <authorList>
            <person name="Braso-Vives M."/>
        </authorList>
    </citation>
    <scope>NUCLEOTIDE SEQUENCE</scope>
</reference>
<dbReference type="Proteomes" id="UP000838412">
    <property type="component" value="Chromosome 18"/>
</dbReference>
<evidence type="ECO:0000256" key="8">
    <source>
        <dbReference type="SAM" id="Coils"/>
    </source>
</evidence>
<feature type="domain" description="MATH" evidence="12">
    <location>
        <begin position="409"/>
        <end position="541"/>
    </location>
</feature>
<dbReference type="Pfam" id="PF00643">
    <property type="entry name" value="zf-B_box"/>
    <property type="match status" value="1"/>
</dbReference>
<accession>A0A8J9ZBW8</accession>
<dbReference type="InterPro" id="IPR013083">
    <property type="entry name" value="Znf_RING/FYVE/PHD"/>
</dbReference>
<dbReference type="InterPro" id="IPR008974">
    <property type="entry name" value="TRAF-like"/>
</dbReference>
<gene>
    <name evidence="13" type="primary">TRIM56</name>
    <name evidence="13" type="ORF">BLAG_LOCUS11281</name>
</gene>
<keyword evidence="4 7" id="KW-0863">Zinc-finger</keyword>
<evidence type="ECO:0000256" key="6">
    <source>
        <dbReference type="ARBA" id="ARBA00022833"/>
    </source>
</evidence>
<dbReference type="Gene3D" id="4.10.830.40">
    <property type="match status" value="1"/>
</dbReference>
<keyword evidence="5" id="KW-0833">Ubl conjugation pathway</keyword>
<feature type="domain" description="B box-type" evidence="11">
    <location>
        <begin position="185"/>
        <end position="226"/>
    </location>
</feature>
<proteinExistence type="predicted"/>
<keyword evidence="8" id="KW-0175">Coiled coil</keyword>
<dbReference type="PANTHER" id="PTHR47022">
    <property type="entry name" value="BTB AND MATH DOMAIN-CONTAINING PROTEIN 36-RELATED"/>
    <property type="match status" value="1"/>
</dbReference>
<feature type="domain" description="MATH" evidence="12">
    <location>
        <begin position="571"/>
        <end position="700"/>
    </location>
</feature>
<dbReference type="SUPFAM" id="SSF57845">
    <property type="entry name" value="B-box zinc-binding domain"/>
    <property type="match status" value="1"/>
</dbReference>
<dbReference type="InterPro" id="IPR027370">
    <property type="entry name" value="Znf-RING_euk"/>
</dbReference>
<dbReference type="InterPro" id="IPR003649">
    <property type="entry name" value="Bbox_C"/>
</dbReference>
<name>A0A8J9ZBW8_BRALA</name>
<dbReference type="OrthoDB" id="289038at2759"/>
<dbReference type="InterPro" id="IPR017907">
    <property type="entry name" value="Znf_RING_CS"/>
</dbReference>
<dbReference type="FunFam" id="3.30.160.60:FF:002885">
    <property type="entry name" value="Uncharacterized protein"/>
    <property type="match status" value="1"/>
</dbReference>
<dbReference type="PROSITE" id="PS50089">
    <property type="entry name" value="ZF_RING_2"/>
    <property type="match status" value="1"/>
</dbReference>